<organism evidence="1">
    <name type="scientific">Anguilla anguilla</name>
    <name type="common">European freshwater eel</name>
    <name type="synonym">Muraena anguilla</name>
    <dbReference type="NCBI Taxonomy" id="7936"/>
    <lineage>
        <taxon>Eukaryota</taxon>
        <taxon>Metazoa</taxon>
        <taxon>Chordata</taxon>
        <taxon>Craniata</taxon>
        <taxon>Vertebrata</taxon>
        <taxon>Euteleostomi</taxon>
        <taxon>Actinopterygii</taxon>
        <taxon>Neopterygii</taxon>
        <taxon>Teleostei</taxon>
        <taxon>Anguilliformes</taxon>
        <taxon>Anguillidae</taxon>
        <taxon>Anguilla</taxon>
    </lineage>
</organism>
<evidence type="ECO:0000313" key="1">
    <source>
        <dbReference type="EMBL" id="JAH49058.1"/>
    </source>
</evidence>
<protein>
    <submittedName>
        <fullName evidence="1">Uncharacterized protein</fullName>
    </submittedName>
</protein>
<name>A0A0E9T8I1_ANGAN</name>
<sequence length="35" mass="3691">MAFCQLKASSHTANSSGVLCDFFGLNGPYPQKLAS</sequence>
<reference evidence="1" key="1">
    <citation type="submission" date="2014-11" db="EMBL/GenBank/DDBJ databases">
        <authorList>
            <person name="Amaro Gonzalez C."/>
        </authorList>
    </citation>
    <scope>NUCLEOTIDE SEQUENCE</scope>
</reference>
<proteinExistence type="predicted"/>
<accession>A0A0E9T8I1</accession>
<dbReference type="AlphaFoldDB" id="A0A0E9T8I1"/>
<dbReference type="EMBL" id="GBXM01059519">
    <property type="protein sequence ID" value="JAH49058.1"/>
    <property type="molecule type" value="Transcribed_RNA"/>
</dbReference>
<reference evidence="1" key="2">
    <citation type="journal article" date="2015" name="Fish Shellfish Immunol.">
        <title>Early steps in the European eel (Anguilla anguilla)-Vibrio vulnificus interaction in the gills: Role of the RtxA13 toxin.</title>
        <authorList>
            <person name="Callol A."/>
            <person name="Pajuelo D."/>
            <person name="Ebbesson L."/>
            <person name="Teles M."/>
            <person name="MacKenzie S."/>
            <person name="Amaro C."/>
        </authorList>
    </citation>
    <scope>NUCLEOTIDE SEQUENCE</scope>
</reference>